<dbReference type="AlphaFoldDB" id="A0A0E9RNR4"/>
<reference evidence="2" key="2">
    <citation type="journal article" date="2015" name="Fish Shellfish Immunol.">
        <title>Early steps in the European eel (Anguilla anguilla)-Vibrio vulnificus interaction in the gills: Role of the RtxA13 toxin.</title>
        <authorList>
            <person name="Callol A."/>
            <person name="Pajuelo D."/>
            <person name="Ebbesson L."/>
            <person name="Teles M."/>
            <person name="MacKenzie S."/>
            <person name="Amaro C."/>
        </authorList>
    </citation>
    <scope>NUCLEOTIDE SEQUENCE</scope>
</reference>
<feature type="transmembrane region" description="Helical" evidence="1">
    <location>
        <begin position="12"/>
        <end position="33"/>
    </location>
</feature>
<organism evidence="2">
    <name type="scientific">Anguilla anguilla</name>
    <name type="common">European freshwater eel</name>
    <name type="synonym">Muraena anguilla</name>
    <dbReference type="NCBI Taxonomy" id="7936"/>
    <lineage>
        <taxon>Eukaryota</taxon>
        <taxon>Metazoa</taxon>
        <taxon>Chordata</taxon>
        <taxon>Craniata</taxon>
        <taxon>Vertebrata</taxon>
        <taxon>Euteleostomi</taxon>
        <taxon>Actinopterygii</taxon>
        <taxon>Neopterygii</taxon>
        <taxon>Teleostei</taxon>
        <taxon>Anguilliformes</taxon>
        <taxon>Anguillidae</taxon>
        <taxon>Anguilla</taxon>
    </lineage>
</organism>
<reference evidence="2" key="1">
    <citation type="submission" date="2014-11" db="EMBL/GenBank/DDBJ databases">
        <authorList>
            <person name="Amaro Gonzalez C."/>
        </authorList>
    </citation>
    <scope>NUCLEOTIDE SEQUENCE</scope>
</reference>
<protein>
    <submittedName>
        <fullName evidence="2">Uncharacterized protein</fullName>
    </submittedName>
</protein>
<keyword evidence="1" id="KW-1133">Transmembrane helix</keyword>
<accession>A0A0E9RNR4</accession>
<sequence length="36" mass="4449">MEYHLIMYKSKTFSKVQIYMFEMYLVLCIIFSIHPT</sequence>
<dbReference type="EMBL" id="GBXM01078115">
    <property type="protein sequence ID" value="JAH30462.1"/>
    <property type="molecule type" value="Transcribed_RNA"/>
</dbReference>
<name>A0A0E9RNR4_ANGAN</name>
<keyword evidence="1" id="KW-0472">Membrane</keyword>
<keyword evidence="1" id="KW-0812">Transmembrane</keyword>
<proteinExistence type="predicted"/>
<evidence type="ECO:0000313" key="2">
    <source>
        <dbReference type="EMBL" id="JAH30462.1"/>
    </source>
</evidence>
<evidence type="ECO:0000256" key="1">
    <source>
        <dbReference type="SAM" id="Phobius"/>
    </source>
</evidence>